<gene>
    <name evidence="2" type="ORF">W97_08723</name>
</gene>
<name>R7Z5T0_CONA1</name>
<reference evidence="3" key="1">
    <citation type="submission" date="2012-06" db="EMBL/GenBank/DDBJ databases">
        <title>The genome sequence of Coniosporium apollinis CBS 100218.</title>
        <authorList>
            <consortium name="The Broad Institute Genome Sequencing Platform"/>
            <person name="Cuomo C."/>
            <person name="Gorbushina A."/>
            <person name="Noack S."/>
            <person name="Walker B."/>
            <person name="Young S.K."/>
            <person name="Zeng Q."/>
            <person name="Gargeya S."/>
            <person name="Fitzgerald M."/>
            <person name="Haas B."/>
            <person name="Abouelleil A."/>
            <person name="Alvarado L."/>
            <person name="Arachchi H.M."/>
            <person name="Berlin A.M."/>
            <person name="Chapman S.B."/>
            <person name="Goldberg J."/>
            <person name="Griggs A."/>
            <person name="Gujja S."/>
            <person name="Hansen M."/>
            <person name="Howarth C."/>
            <person name="Imamovic A."/>
            <person name="Larimer J."/>
            <person name="McCowan C."/>
            <person name="Montmayeur A."/>
            <person name="Murphy C."/>
            <person name="Neiman D."/>
            <person name="Pearson M."/>
            <person name="Priest M."/>
            <person name="Roberts A."/>
            <person name="Saif S."/>
            <person name="Shea T."/>
            <person name="Sisk P."/>
            <person name="Sykes S."/>
            <person name="Wortman J."/>
            <person name="Nusbaum C."/>
            <person name="Birren B."/>
        </authorList>
    </citation>
    <scope>NUCLEOTIDE SEQUENCE [LARGE SCALE GENOMIC DNA]</scope>
    <source>
        <strain evidence="3">CBS 100218</strain>
    </source>
</reference>
<dbReference type="EMBL" id="JH767614">
    <property type="protein sequence ID" value="EON69463.1"/>
    <property type="molecule type" value="Genomic_DNA"/>
</dbReference>
<organism evidence="2 3">
    <name type="scientific">Coniosporium apollinis (strain CBS 100218)</name>
    <name type="common">Rock-inhabiting black yeast</name>
    <dbReference type="NCBI Taxonomy" id="1168221"/>
    <lineage>
        <taxon>Eukaryota</taxon>
        <taxon>Fungi</taxon>
        <taxon>Dikarya</taxon>
        <taxon>Ascomycota</taxon>
        <taxon>Pezizomycotina</taxon>
        <taxon>Dothideomycetes</taxon>
        <taxon>Dothideomycetes incertae sedis</taxon>
        <taxon>Coniosporium</taxon>
    </lineage>
</organism>
<protein>
    <submittedName>
        <fullName evidence="2">Uncharacterized protein</fullName>
    </submittedName>
</protein>
<dbReference type="HOGENOM" id="CLU_956498_0_0_1"/>
<evidence type="ECO:0000313" key="3">
    <source>
        <dbReference type="Proteomes" id="UP000016924"/>
    </source>
</evidence>
<dbReference type="RefSeq" id="XP_007784780.1">
    <property type="nucleotide sequence ID" value="XM_007786590.1"/>
</dbReference>
<keyword evidence="3" id="KW-1185">Reference proteome</keyword>
<feature type="compositionally biased region" description="Acidic residues" evidence="1">
    <location>
        <begin position="236"/>
        <end position="261"/>
    </location>
</feature>
<dbReference type="GeneID" id="19906034"/>
<accession>R7Z5T0</accession>
<dbReference type="AlphaFoldDB" id="R7Z5T0"/>
<evidence type="ECO:0000313" key="2">
    <source>
        <dbReference type="EMBL" id="EON69463.1"/>
    </source>
</evidence>
<evidence type="ECO:0000256" key="1">
    <source>
        <dbReference type="SAM" id="MobiDB-lite"/>
    </source>
</evidence>
<dbReference type="OrthoDB" id="10421749at2759"/>
<feature type="region of interest" description="Disordered" evidence="1">
    <location>
        <begin position="227"/>
        <end position="262"/>
    </location>
</feature>
<sequence>MPTGERMNLPIIIKSIKTGVRFETFVDDVSAALQAAIDRPLSRPEEAISYRTLNDDSKKQYHGLGISGAADGPDRTIISSKALSTKPSLPKFSKSGKPIPQDGSLSLCLFGMGWFPKEIAESPDGPPSPWMPGARFRMQQSTQDGGAVAVRDTRRHGNQFEALYASNVNAHPAALQAHSRGPVAALVASMWPEDLAGGTVDPHPQAVARVEPQGPVYAEYLTASPECIDGISNGESSEDDLEDYTEVDSDEDSDEDSDSFVEIENTGTDVIRELMFEIDEVIDLYEGLSDS</sequence>
<dbReference type="Proteomes" id="UP000016924">
    <property type="component" value="Unassembled WGS sequence"/>
</dbReference>
<proteinExistence type="predicted"/>